<dbReference type="InterPro" id="IPR008937">
    <property type="entry name" value="Ras-like_GEF"/>
</dbReference>
<dbReference type="Gene3D" id="1.10.840.10">
    <property type="entry name" value="Ras guanine-nucleotide exchange factors catalytic domain"/>
    <property type="match status" value="1"/>
</dbReference>
<evidence type="ECO:0000313" key="5">
    <source>
        <dbReference type="Proteomes" id="UP001431209"/>
    </source>
</evidence>
<keyword evidence="1 2" id="KW-0344">Guanine-nucleotide releasing factor</keyword>
<dbReference type="Proteomes" id="UP001431209">
    <property type="component" value="Unassembled WGS sequence"/>
</dbReference>
<dbReference type="GO" id="GO:0005886">
    <property type="term" value="C:plasma membrane"/>
    <property type="evidence" value="ECO:0007669"/>
    <property type="project" value="TreeGrafter"/>
</dbReference>
<dbReference type="InterPro" id="IPR001895">
    <property type="entry name" value="RASGEF_cat_dom"/>
</dbReference>
<dbReference type="InterPro" id="IPR036964">
    <property type="entry name" value="RASGEF_cat_dom_sf"/>
</dbReference>
<dbReference type="Pfam" id="PF00617">
    <property type="entry name" value="RasGEF"/>
    <property type="match status" value="1"/>
</dbReference>
<accession>A0AAW2Z9U4</accession>
<organism evidence="4 5">
    <name type="scientific">Acrasis kona</name>
    <dbReference type="NCBI Taxonomy" id="1008807"/>
    <lineage>
        <taxon>Eukaryota</taxon>
        <taxon>Discoba</taxon>
        <taxon>Heterolobosea</taxon>
        <taxon>Tetramitia</taxon>
        <taxon>Eutetramitia</taxon>
        <taxon>Acrasidae</taxon>
        <taxon>Acrasis</taxon>
    </lineage>
</organism>
<dbReference type="SUPFAM" id="SSF48366">
    <property type="entry name" value="Ras GEF"/>
    <property type="match status" value="1"/>
</dbReference>
<dbReference type="PROSITE" id="PS50009">
    <property type="entry name" value="RASGEF_CAT"/>
    <property type="match status" value="1"/>
</dbReference>
<proteinExistence type="predicted"/>
<comment type="caution">
    <text evidence="4">The sequence shown here is derived from an EMBL/GenBank/DDBJ whole genome shotgun (WGS) entry which is preliminary data.</text>
</comment>
<dbReference type="GO" id="GO:0005085">
    <property type="term" value="F:guanyl-nucleotide exchange factor activity"/>
    <property type="evidence" value="ECO:0007669"/>
    <property type="project" value="UniProtKB-KW"/>
</dbReference>
<dbReference type="GO" id="GO:0007265">
    <property type="term" value="P:Ras protein signal transduction"/>
    <property type="evidence" value="ECO:0007669"/>
    <property type="project" value="TreeGrafter"/>
</dbReference>
<evidence type="ECO:0000259" key="3">
    <source>
        <dbReference type="PROSITE" id="PS50009"/>
    </source>
</evidence>
<feature type="domain" description="Ras-GEF" evidence="3">
    <location>
        <begin position="110"/>
        <end position="344"/>
    </location>
</feature>
<protein>
    <submittedName>
        <fullName evidence="4">Ras guanine nucleotide exchange factor gefJ</fullName>
    </submittedName>
</protein>
<reference evidence="4 5" key="1">
    <citation type="submission" date="2024-03" db="EMBL/GenBank/DDBJ databases">
        <title>The Acrasis kona genome and developmental transcriptomes reveal deep origins of eukaryotic multicellular pathways.</title>
        <authorList>
            <person name="Sheikh S."/>
            <person name="Fu C.-J."/>
            <person name="Brown M.W."/>
            <person name="Baldauf S.L."/>
        </authorList>
    </citation>
    <scope>NUCLEOTIDE SEQUENCE [LARGE SCALE GENOMIC DNA]</scope>
    <source>
        <strain evidence="4 5">ATCC MYA-3509</strain>
    </source>
</reference>
<evidence type="ECO:0000256" key="2">
    <source>
        <dbReference type="PROSITE-ProRule" id="PRU00168"/>
    </source>
</evidence>
<dbReference type="AlphaFoldDB" id="A0AAW2Z9U4"/>
<dbReference type="PANTHER" id="PTHR23113:SF368">
    <property type="entry name" value="CELL DIVISION CONTROL PROTEIN 25"/>
    <property type="match status" value="1"/>
</dbReference>
<keyword evidence="5" id="KW-1185">Reference proteome</keyword>
<dbReference type="PANTHER" id="PTHR23113">
    <property type="entry name" value="GUANINE NUCLEOTIDE EXCHANGE FACTOR"/>
    <property type="match status" value="1"/>
</dbReference>
<sequence>MLLSEFIENHIAKSLEAIADDLRLVLRQTTRRRDTFSAQQCSVLMQIDVSNNKNAILSGVPKPRLPSKLRTLIGKRLNHDVPTSPGRTNSPNSPNKTAATISYMSVLEWPSLEIARQITIIEFEMFELIQPKECLSQSWNKPDKHTKAPNISKMISFTNRIVAWVSYEILSCNNTTKRSKACSKFIKVACELRKLNNFNACKAVIAGLKSNPVFRLRRTWVKVPAKQMNDMKELETLMEQAKNFHNMRNAIKQASGCCLPYIGIFLTDLTFIEDGNKDFITSGDFELINLFKRMKQASVIKELVRLREMPYALQQVTELSDLLYNMTILTEDELYDLSLQAEPREI</sequence>
<dbReference type="CDD" id="cd00155">
    <property type="entry name" value="RasGEF"/>
    <property type="match status" value="1"/>
</dbReference>
<dbReference type="EMBL" id="JAOPGA020001161">
    <property type="protein sequence ID" value="KAL0485738.1"/>
    <property type="molecule type" value="Genomic_DNA"/>
</dbReference>
<evidence type="ECO:0000256" key="1">
    <source>
        <dbReference type="ARBA" id="ARBA00022658"/>
    </source>
</evidence>
<gene>
    <name evidence="4" type="ORF">AKO1_003276</name>
</gene>
<dbReference type="SMART" id="SM00147">
    <property type="entry name" value="RasGEF"/>
    <property type="match status" value="1"/>
</dbReference>
<evidence type="ECO:0000313" key="4">
    <source>
        <dbReference type="EMBL" id="KAL0485738.1"/>
    </source>
</evidence>
<dbReference type="InterPro" id="IPR023578">
    <property type="entry name" value="Ras_GEF_dom_sf"/>
</dbReference>
<name>A0AAW2Z9U4_9EUKA</name>